<evidence type="ECO:0000313" key="1">
    <source>
        <dbReference type="Proteomes" id="UP000887566"/>
    </source>
</evidence>
<organism evidence="1 2">
    <name type="scientific">Plectus sambesii</name>
    <dbReference type="NCBI Taxonomy" id="2011161"/>
    <lineage>
        <taxon>Eukaryota</taxon>
        <taxon>Metazoa</taxon>
        <taxon>Ecdysozoa</taxon>
        <taxon>Nematoda</taxon>
        <taxon>Chromadorea</taxon>
        <taxon>Plectida</taxon>
        <taxon>Plectina</taxon>
        <taxon>Plectoidea</taxon>
        <taxon>Plectidae</taxon>
        <taxon>Plectus</taxon>
    </lineage>
</organism>
<sequence length="114" mass="13442">MERLVFSSMDHFKGRINRRLVHTTSDENLLRLDEVVGIFKLFYALVVHRIEDVIRENGTYKELPRRVINLLTQLMGAHLMENCFRQCNPSWNEKTSFAKSFVRNLPLVIPLVRV</sequence>
<reference evidence="2" key="1">
    <citation type="submission" date="2022-11" db="UniProtKB">
        <authorList>
            <consortium name="WormBaseParasite"/>
        </authorList>
    </citation>
    <scope>IDENTIFICATION</scope>
</reference>
<dbReference type="Proteomes" id="UP000887566">
    <property type="component" value="Unplaced"/>
</dbReference>
<dbReference type="AlphaFoldDB" id="A0A914V6W6"/>
<evidence type="ECO:0000313" key="2">
    <source>
        <dbReference type="WBParaSite" id="PSAMB.scaffold16039size1422.g36764.t1"/>
    </source>
</evidence>
<accession>A0A914V6W6</accession>
<protein>
    <submittedName>
        <fullName evidence="2">Uncharacterized protein</fullName>
    </submittedName>
</protein>
<keyword evidence="1" id="KW-1185">Reference proteome</keyword>
<proteinExistence type="predicted"/>
<dbReference type="WBParaSite" id="PSAMB.scaffold16039size1422.g36764.t1">
    <property type="protein sequence ID" value="PSAMB.scaffold16039size1422.g36764.t1"/>
    <property type="gene ID" value="PSAMB.scaffold16039size1422.g36764"/>
</dbReference>
<name>A0A914V6W6_9BILA</name>